<sequence length="178" mass="20776">MNMNTSSVAKQLGVSSSTVKRWVKQLKLNLEKNEMGHFTYRQEDVDLLITYKEQQNEALLVYTEISAGKDYLRRGTVHTSMDDEDSVLLNRIKCLESIVQSKADQVVEYQILQHRREMEEMQATLEKLEERIRELEAQQVSPSTLVTPSEQPINIKPRRKKKHWILQSLFRSSTQHSS</sequence>
<evidence type="ECO:0000256" key="1">
    <source>
        <dbReference type="SAM" id="Coils"/>
    </source>
</evidence>
<dbReference type="Gene3D" id="1.10.1660.10">
    <property type="match status" value="1"/>
</dbReference>
<gene>
    <name evidence="3" type="ORF">ACFFHF_20310</name>
</gene>
<evidence type="ECO:0000313" key="4">
    <source>
        <dbReference type="Proteomes" id="UP001589738"/>
    </source>
</evidence>
<comment type="caution">
    <text evidence="3">The sequence shown here is derived from an EMBL/GenBank/DDBJ whole genome shotgun (WGS) entry which is preliminary data.</text>
</comment>
<accession>A0ABV6L090</accession>
<keyword evidence="4" id="KW-1185">Reference proteome</keyword>
<dbReference type="SUPFAM" id="SSF46955">
    <property type="entry name" value="Putative DNA-binding domain"/>
    <property type="match status" value="1"/>
</dbReference>
<dbReference type="InterPro" id="IPR000551">
    <property type="entry name" value="MerR-type_HTH_dom"/>
</dbReference>
<protein>
    <submittedName>
        <fullName evidence="3">MerR family transcriptional regulator</fullName>
    </submittedName>
</protein>
<feature type="coiled-coil region" evidence="1">
    <location>
        <begin position="111"/>
        <end position="138"/>
    </location>
</feature>
<evidence type="ECO:0000313" key="3">
    <source>
        <dbReference type="EMBL" id="MFC0477538.1"/>
    </source>
</evidence>
<dbReference type="EMBL" id="JBHLUU010000122">
    <property type="protein sequence ID" value="MFC0477538.1"/>
    <property type="molecule type" value="Genomic_DNA"/>
</dbReference>
<organism evidence="3 4">
    <name type="scientific">Robertmurraya beringensis</name>
    <dbReference type="NCBI Taxonomy" id="641660"/>
    <lineage>
        <taxon>Bacteria</taxon>
        <taxon>Bacillati</taxon>
        <taxon>Bacillota</taxon>
        <taxon>Bacilli</taxon>
        <taxon>Bacillales</taxon>
        <taxon>Bacillaceae</taxon>
        <taxon>Robertmurraya</taxon>
    </lineage>
</organism>
<keyword evidence="1" id="KW-0175">Coiled coil</keyword>
<name>A0ABV6L090_9BACI</name>
<dbReference type="Pfam" id="PF13411">
    <property type="entry name" value="MerR_1"/>
    <property type="match status" value="1"/>
</dbReference>
<reference evidence="3 4" key="1">
    <citation type="submission" date="2024-09" db="EMBL/GenBank/DDBJ databases">
        <authorList>
            <person name="Sun Q."/>
            <person name="Mori K."/>
        </authorList>
    </citation>
    <scope>NUCLEOTIDE SEQUENCE [LARGE SCALE GENOMIC DNA]</scope>
    <source>
        <strain evidence="3 4">CGMCC 1.9126</strain>
    </source>
</reference>
<evidence type="ECO:0000259" key="2">
    <source>
        <dbReference type="Pfam" id="PF13411"/>
    </source>
</evidence>
<feature type="domain" description="HTH merR-type" evidence="2">
    <location>
        <begin position="3"/>
        <end position="56"/>
    </location>
</feature>
<dbReference type="Proteomes" id="UP001589738">
    <property type="component" value="Unassembled WGS sequence"/>
</dbReference>
<dbReference type="InterPro" id="IPR009061">
    <property type="entry name" value="DNA-bd_dom_put_sf"/>
</dbReference>
<dbReference type="RefSeq" id="WP_160547072.1">
    <property type="nucleotide sequence ID" value="NZ_JBHLUU010000122.1"/>
</dbReference>
<proteinExistence type="predicted"/>